<comment type="caution">
    <text evidence="2">The sequence shown here is derived from an EMBL/GenBank/DDBJ whole genome shotgun (WGS) entry which is preliminary data.</text>
</comment>
<gene>
    <name evidence="2" type="ORF">Kpho01_61780</name>
</gene>
<accession>A0A9W6USI3</accession>
<dbReference type="SUPFAM" id="SSF110849">
    <property type="entry name" value="ParB/Sulfiredoxin"/>
    <property type="match status" value="1"/>
</dbReference>
<dbReference type="RefSeq" id="WP_033253085.1">
    <property type="nucleotide sequence ID" value="NZ_BSRX01000048.1"/>
</dbReference>
<dbReference type="OrthoDB" id="4295534at2"/>
<evidence type="ECO:0008006" key="4">
    <source>
        <dbReference type="Google" id="ProtNLM"/>
    </source>
</evidence>
<protein>
    <recommendedName>
        <fullName evidence="4">ParB/Sulfiredoxin domain-containing protein</fullName>
    </recommendedName>
</protein>
<dbReference type="EMBL" id="BSRX01000048">
    <property type="protein sequence ID" value="GLW58167.1"/>
    <property type="molecule type" value="Genomic_DNA"/>
</dbReference>
<dbReference type="InterPro" id="IPR036086">
    <property type="entry name" value="ParB/Sulfiredoxin_sf"/>
</dbReference>
<dbReference type="Proteomes" id="UP001165143">
    <property type="component" value="Unassembled WGS sequence"/>
</dbReference>
<organism evidence="2 3">
    <name type="scientific">Kitasatospora phosalacinea</name>
    <dbReference type="NCBI Taxonomy" id="2065"/>
    <lineage>
        <taxon>Bacteria</taxon>
        <taxon>Bacillati</taxon>
        <taxon>Actinomycetota</taxon>
        <taxon>Actinomycetes</taxon>
        <taxon>Kitasatosporales</taxon>
        <taxon>Streptomycetaceae</taxon>
        <taxon>Kitasatospora</taxon>
    </lineage>
</organism>
<reference evidence="2" key="1">
    <citation type="submission" date="2023-02" db="EMBL/GenBank/DDBJ databases">
        <title>Kitasatospora phosalacinea NBRC 14362.</title>
        <authorList>
            <person name="Ichikawa N."/>
            <person name="Sato H."/>
            <person name="Tonouchi N."/>
        </authorList>
    </citation>
    <scope>NUCLEOTIDE SEQUENCE</scope>
    <source>
        <strain evidence="2">NBRC 14362</strain>
    </source>
</reference>
<evidence type="ECO:0000313" key="2">
    <source>
        <dbReference type="EMBL" id="GLW58167.1"/>
    </source>
</evidence>
<sequence>MLDDDDLHALAEDIKELGQIHPIVLDEHGRILDGRNRLAACEIAGVEPQFTTYDGADAATYALSVNIRRRNLTKGQLAMIAAKAGSLSERTGRSPSEQPVRSLSEQTGVSLGRIGQASTVLRHAPDLVESVISGAIGLTEAYKTARENKAQADSAESQLARLRAEDPELADKVVDGELTLPGAWAERKERAEEEVRQRRVATTFLCETVPPLAQARGTATALLYDPQFMLTGRAITAEVIDQAIEALTEMAQAWREREAA</sequence>
<evidence type="ECO:0000313" key="3">
    <source>
        <dbReference type="Proteomes" id="UP001165143"/>
    </source>
</evidence>
<feature type="region of interest" description="Disordered" evidence="1">
    <location>
        <begin position="86"/>
        <end position="107"/>
    </location>
</feature>
<name>A0A9W6USI3_9ACTN</name>
<feature type="compositionally biased region" description="Polar residues" evidence="1">
    <location>
        <begin position="93"/>
        <end position="107"/>
    </location>
</feature>
<proteinExistence type="predicted"/>
<dbReference type="AlphaFoldDB" id="A0A9W6USI3"/>
<evidence type="ECO:0000256" key="1">
    <source>
        <dbReference type="SAM" id="MobiDB-lite"/>
    </source>
</evidence>
<dbReference type="Gene3D" id="3.90.1530.30">
    <property type="match status" value="1"/>
</dbReference>